<dbReference type="EMBL" id="JAAORB010000073">
    <property type="protein sequence ID" value="NHQ76079.1"/>
    <property type="molecule type" value="Genomic_DNA"/>
</dbReference>
<gene>
    <name evidence="1" type="ORF">HAT86_16705</name>
</gene>
<protein>
    <submittedName>
        <fullName evidence="1">DUF3768 domain-containing protein</fullName>
    </submittedName>
</protein>
<organism evidence="1 2">
    <name type="scientific">Roseovarius gahaiensis</name>
    <dbReference type="NCBI Taxonomy" id="2716691"/>
    <lineage>
        <taxon>Bacteria</taxon>
        <taxon>Pseudomonadati</taxon>
        <taxon>Pseudomonadota</taxon>
        <taxon>Alphaproteobacteria</taxon>
        <taxon>Rhodobacterales</taxon>
        <taxon>Roseobacteraceae</taxon>
        <taxon>Roseovarius</taxon>
    </lineage>
</organism>
<accession>A0A967BGG8</accession>
<dbReference type="Proteomes" id="UP000639775">
    <property type="component" value="Unassembled WGS sequence"/>
</dbReference>
<dbReference type="InterPro" id="IPR022243">
    <property type="entry name" value="DUF3768"/>
</dbReference>
<reference evidence="1" key="1">
    <citation type="submission" date="2020-03" db="EMBL/GenBank/DDBJ databases">
        <title>Roseovarius gahaiensis sp. nov., isolated from Gahai Saline Lake, China.</title>
        <authorList>
            <person name="Sun X."/>
        </authorList>
    </citation>
    <scope>NUCLEOTIDE SEQUENCE</scope>
    <source>
        <strain evidence="1">GH877</strain>
    </source>
</reference>
<keyword evidence="2" id="KW-1185">Reference proteome</keyword>
<proteinExistence type="predicted"/>
<dbReference type="AlphaFoldDB" id="A0A967BGG8"/>
<evidence type="ECO:0000313" key="1">
    <source>
        <dbReference type="EMBL" id="NHQ76079.1"/>
    </source>
</evidence>
<sequence>MADCEADKIRALNDRARQSFTGCRVLITRGIAELGEAAVGEILAAVRSYDRFTPDNDPYGEHDFGSFHWREVQVFWKFDYFDLDLQMHSPDASDPAVTARVLTIMLADEY</sequence>
<dbReference type="RefSeq" id="WP_167200605.1">
    <property type="nucleotide sequence ID" value="NZ_JAAORB010000073.1"/>
</dbReference>
<dbReference type="Pfam" id="PF12599">
    <property type="entry name" value="DUF3768"/>
    <property type="match status" value="1"/>
</dbReference>
<name>A0A967BGG8_9RHOB</name>
<comment type="caution">
    <text evidence="1">The sequence shown here is derived from an EMBL/GenBank/DDBJ whole genome shotgun (WGS) entry which is preliminary data.</text>
</comment>
<evidence type="ECO:0000313" key="2">
    <source>
        <dbReference type="Proteomes" id="UP000639775"/>
    </source>
</evidence>